<evidence type="ECO:0000313" key="2">
    <source>
        <dbReference type="EMBL" id="MCB5227720.1"/>
    </source>
</evidence>
<organism evidence="2 3">
    <name type="scientific">Alishewanella maricola</name>
    <dbReference type="NCBI Taxonomy" id="2795740"/>
    <lineage>
        <taxon>Bacteria</taxon>
        <taxon>Pseudomonadati</taxon>
        <taxon>Pseudomonadota</taxon>
        <taxon>Gammaproteobacteria</taxon>
        <taxon>Alteromonadales</taxon>
        <taxon>Alteromonadaceae</taxon>
        <taxon>Alishewanella</taxon>
    </lineage>
</organism>
<feature type="region of interest" description="Disordered" evidence="1">
    <location>
        <begin position="1"/>
        <end position="25"/>
    </location>
</feature>
<sequence>MNKQHEKALPEIPPKPADTENKKINTPRIKRLKNVKLATKENPTVVVPESVDRPLLRAALKDSFLARNLELDKGKEIDFTKRTSRGFDYFQMNVLFNKSLTVADVKLAIYLHNVFVMDDEINFRGLVFVVRPIATYMELSRAYGELGGVYIRDNYHSKEATFYKEEVDFYHLIDYAKNLVGSDSSTVLTKTLQRLHDYGYITVTDITPETQAIPIPSKTKKPDSNRRVRLKHIRLCKWMVYNKVFWQLEGM</sequence>
<proteinExistence type="predicted"/>
<dbReference type="EMBL" id="JAEINI020000009">
    <property type="protein sequence ID" value="MCB5227720.1"/>
    <property type="molecule type" value="Genomic_DNA"/>
</dbReference>
<evidence type="ECO:0000313" key="3">
    <source>
        <dbReference type="Proteomes" id="UP000633814"/>
    </source>
</evidence>
<name>A0ABS8C708_9ALTE</name>
<keyword evidence="3" id="KW-1185">Reference proteome</keyword>
<accession>A0ABS8C708</accession>
<dbReference type="RefSeq" id="WP_226751781.1">
    <property type="nucleotide sequence ID" value="NZ_JAEINI020000009.1"/>
</dbReference>
<protein>
    <submittedName>
        <fullName evidence="2">Uncharacterized protein</fullName>
    </submittedName>
</protein>
<reference evidence="2 3" key="1">
    <citation type="submission" date="2021-10" db="EMBL/GenBank/DDBJ databases">
        <title>Alishewanella koreense sp. nov. isolated from seawater of southwestern coast in South Korea and the proposal for the reclassification of Rheinheimera perlucida and Rheinheimera tuosuensis as Arsukibacterium perlucida and Arsukibacterium tuosuensis.</title>
        <authorList>
            <person name="Kim K.H."/>
            <person name="Ruan W."/>
            <person name="Kim K.R."/>
            <person name="Baek J.H."/>
            <person name="Jeon C.O."/>
        </authorList>
    </citation>
    <scope>NUCLEOTIDE SEQUENCE [LARGE SCALE GENOMIC DNA]</scope>
    <source>
        <strain evidence="2 3">16-MA</strain>
    </source>
</reference>
<gene>
    <name evidence="2" type="ORF">JAO78_012950</name>
</gene>
<dbReference type="Proteomes" id="UP000633814">
    <property type="component" value="Unassembled WGS sequence"/>
</dbReference>
<comment type="caution">
    <text evidence="2">The sequence shown here is derived from an EMBL/GenBank/DDBJ whole genome shotgun (WGS) entry which is preliminary data.</text>
</comment>
<evidence type="ECO:0000256" key="1">
    <source>
        <dbReference type="SAM" id="MobiDB-lite"/>
    </source>
</evidence>